<sequence>MRISTDTPRPSLAARRLPFVYARIDDRDVPGLVVEQRRTGHGWEVLLALVEARPDGTGSLSVRWFAAADVRPAA</sequence>
<protein>
    <submittedName>
        <fullName evidence="1">Uncharacterized protein</fullName>
    </submittedName>
</protein>
<dbReference type="EMBL" id="BSUO01000001">
    <property type="protein sequence ID" value="GMA39373.1"/>
    <property type="molecule type" value="Genomic_DNA"/>
</dbReference>
<dbReference type="Proteomes" id="UP001157126">
    <property type="component" value="Unassembled WGS sequence"/>
</dbReference>
<comment type="caution">
    <text evidence="1">The sequence shown here is derived from an EMBL/GenBank/DDBJ whole genome shotgun (WGS) entry which is preliminary data.</text>
</comment>
<evidence type="ECO:0000313" key="2">
    <source>
        <dbReference type="Proteomes" id="UP001157126"/>
    </source>
</evidence>
<gene>
    <name evidence="1" type="ORF">GCM10025883_14180</name>
</gene>
<organism evidence="1 2">
    <name type="scientific">Mobilicoccus caccae</name>
    <dbReference type="NCBI Taxonomy" id="1859295"/>
    <lineage>
        <taxon>Bacteria</taxon>
        <taxon>Bacillati</taxon>
        <taxon>Actinomycetota</taxon>
        <taxon>Actinomycetes</taxon>
        <taxon>Micrococcales</taxon>
        <taxon>Dermatophilaceae</taxon>
        <taxon>Mobilicoccus</taxon>
    </lineage>
</organism>
<keyword evidence="2" id="KW-1185">Reference proteome</keyword>
<name>A0ABQ6IQ41_9MICO</name>
<reference evidence="2" key="1">
    <citation type="journal article" date="2019" name="Int. J. Syst. Evol. Microbiol.">
        <title>The Global Catalogue of Microorganisms (GCM) 10K type strain sequencing project: providing services to taxonomists for standard genome sequencing and annotation.</title>
        <authorList>
            <consortium name="The Broad Institute Genomics Platform"/>
            <consortium name="The Broad Institute Genome Sequencing Center for Infectious Disease"/>
            <person name="Wu L."/>
            <person name="Ma J."/>
        </authorList>
    </citation>
    <scope>NUCLEOTIDE SEQUENCE [LARGE SCALE GENOMIC DNA]</scope>
    <source>
        <strain evidence="2">NBRC 113072</strain>
    </source>
</reference>
<evidence type="ECO:0000313" key="1">
    <source>
        <dbReference type="EMBL" id="GMA39373.1"/>
    </source>
</evidence>
<accession>A0ABQ6IQ41</accession>
<proteinExistence type="predicted"/>
<dbReference type="RefSeq" id="WP_284303303.1">
    <property type="nucleotide sequence ID" value="NZ_BSUO01000001.1"/>
</dbReference>